<dbReference type="Gene3D" id="3.40.50.300">
    <property type="entry name" value="P-loop containing nucleotide triphosphate hydrolases"/>
    <property type="match status" value="1"/>
</dbReference>
<dbReference type="Gene3D" id="1.10.40.70">
    <property type="match status" value="1"/>
</dbReference>
<dbReference type="Gene3D" id="3.30.300.160">
    <property type="entry name" value="Type II secretion system, protein E, N-terminal domain"/>
    <property type="match status" value="1"/>
</dbReference>
<dbReference type="InterPro" id="IPR001482">
    <property type="entry name" value="T2SS/T4SS_dom"/>
</dbReference>
<evidence type="ECO:0000313" key="6">
    <source>
        <dbReference type="EMBL" id="MCC2176217.1"/>
    </source>
</evidence>
<keyword evidence="7" id="KW-1185">Reference proteome</keyword>
<dbReference type="SUPFAM" id="SSF52540">
    <property type="entry name" value="P-loop containing nucleoside triphosphate hydrolases"/>
    <property type="match status" value="1"/>
</dbReference>
<dbReference type="InterPro" id="IPR007831">
    <property type="entry name" value="T2SS_GspE_N"/>
</dbReference>
<dbReference type="EMBL" id="JAJEPX010000006">
    <property type="protein sequence ID" value="MCC2176217.1"/>
    <property type="molecule type" value="Genomic_DNA"/>
</dbReference>
<sequence length="560" mass="62181">MKTNLRIGEVLMERNYITQEQMEQALAYQKEHREKRVGQILIELGFVTESQVLEALAARLGLEIVSIGQMQVDLTAVRMIPRELAEKQNLLAVGFADKSLEVVTNDPLNYFAFEEVRQLTGCQVVIRLSEIGPLQSAIRYYYAEVGAQQAAQTANEDFAERNVEMLQVEESESGDPEAPIVKLLNSLLDRAISTGASDVHIEPFEGSTRVRMRIDGTIVDYVTLQRSVHQPLIARIKIMANLDIAERRLPQDGHFRIRVGQSEYVNIRVSLLPTVFGEKAVLRILATAGQVDYASHFGMDDESYARFLPMLNSPNGIIYITGPTGSGKSTTLYMVLEYLSHRQVNISTVEDPVEKNVPSINQTQVNPVAGLTFESGLRALLRQDPDIIMVGETRDGETAGISVRAAITGHLVLSTLHTNDAVSSIVRLADMGIDHYLIANSLVGLVAQRLMRKVCPHCGREVAVTPQEQALLGKDITTIKRGTGCTHCNGTGYRGRIAVHEIVTIDRNIRRMISRGAETEEIEAYAREQQGMRSLKEKGLELVKQGVTTPEELLRIAYYA</sequence>
<feature type="domain" description="Type II secretion system protein GspE N-terminal" evidence="5">
    <location>
        <begin position="60"/>
        <end position="145"/>
    </location>
</feature>
<dbReference type="FunFam" id="3.30.450.90:FF:000001">
    <property type="entry name" value="Type II secretion system ATPase GspE"/>
    <property type="match status" value="1"/>
</dbReference>
<evidence type="ECO:0000256" key="3">
    <source>
        <dbReference type="ARBA" id="ARBA00022840"/>
    </source>
</evidence>
<dbReference type="PANTHER" id="PTHR30258:SF1">
    <property type="entry name" value="PROTEIN TRANSPORT PROTEIN HOFB HOMOLOG"/>
    <property type="match status" value="1"/>
</dbReference>
<evidence type="ECO:0000259" key="4">
    <source>
        <dbReference type="Pfam" id="PF00437"/>
    </source>
</evidence>
<name>A0AAW4VTI3_9FIRM</name>
<gene>
    <name evidence="6" type="primary">tadA</name>
    <name evidence="6" type="ORF">LKD22_03580</name>
</gene>
<dbReference type="GO" id="GO:0016887">
    <property type="term" value="F:ATP hydrolysis activity"/>
    <property type="evidence" value="ECO:0007669"/>
    <property type="project" value="TreeGrafter"/>
</dbReference>
<evidence type="ECO:0000256" key="2">
    <source>
        <dbReference type="ARBA" id="ARBA00022741"/>
    </source>
</evidence>
<evidence type="ECO:0000313" key="7">
    <source>
        <dbReference type="Proteomes" id="UP001298753"/>
    </source>
</evidence>
<evidence type="ECO:0000256" key="1">
    <source>
        <dbReference type="ARBA" id="ARBA00006611"/>
    </source>
</evidence>
<dbReference type="GeneID" id="98661396"/>
<dbReference type="GO" id="GO:0005886">
    <property type="term" value="C:plasma membrane"/>
    <property type="evidence" value="ECO:0007669"/>
    <property type="project" value="TreeGrafter"/>
</dbReference>
<organism evidence="6 7">
    <name type="scientific">Agathobaculum butyriciproducens</name>
    <dbReference type="NCBI Taxonomy" id="1628085"/>
    <lineage>
        <taxon>Bacteria</taxon>
        <taxon>Bacillati</taxon>
        <taxon>Bacillota</taxon>
        <taxon>Clostridia</taxon>
        <taxon>Eubacteriales</taxon>
        <taxon>Butyricicoccaceae</taxon>
        <taxon>Agathobaculum</taxon>
    </lineage>
</organism>
<dbReference type="GO" id="GO:0005524">
    <property type="term" value="F:ATP binding"/>
    <property type="evidence" value="ECO:0007669"/>
    <property type="project" value="UniProtKB-KW"/>
</dbReference>
<dbReference type="Proteomes" id="UP001298753">
    <property type="component" value="Unassembled WGS sequence"/>
</dbReference>
<dbReference type="PANTHER" id="PTHR30258">
    <property type="entry name" value="TYPE II SECRETION SYSTEM PROTEIN GSPE-RELATED"/>
    <property type="match status" value="1"/>
</dbReference>
<dbReference type="Gene3D" id="3.30.450.90">
    <property type="match status" value="1"/>
</dbReference>
<dbReference type="CDD" id="cd01129">
    <property type="entry name" value="PulE-GspE-like"/>
    <property type="match status" value="1"/>
</dbReference>
<dbReference type="SUPFAM" id="SSF160246">
    <property type="entry name" value="EspE N-terminal domain-like"/>
    <property type="match status" value="1"/>
</dbReference>
<keyword evidence="3" id="KW-0067">ATP-binding</keyword>
<dbReference type="InterPro" id="IPR037257">
    <property type="entry name" value="T2SS_E_N_sf"/>
</dbReference>
<comment type="similarity">
    <text evidence="1">Belongs to the GSP E family.</text>
</comment>
<dbReference type="AlphaFoldDB" id="A0AAW4VTI3"/>
<dbReference type="Pfam" id="PF00437">
    <property type="entry name" value="T2SSE"/>
    <property type="match status" value="1"/>
</dbReference>
<comment type="caution">
    <text evidence="6">The sequence shown here is derived from an EMBL/GenBank/DDBJ whole genome shotgun (WGS) entry which is preliminary data.</text>
</comment>
<dbReference type="InterPro" id="IPR027417">
    <property type="entry name" value="P-loop_NTPase"/>
</dbReference>
<dbReference type="Pfam" id="PF05157">
    <property type="entry name" value="MshEN"/>
    <property type="match status" value="1"/>
</dbReference>
<accession>A0AAW4VTI3</accession>
<keyword evidence="2" id="KW-0547">Nucleotide-binding</keyword>
<reference evidence="6 7" key="1">
    <citation type="submission" date="2021-10" db="EMBL/GenBank/DDBJ databases">
        <title>Anaerobic single-cell dispensing facilitates the cultivation of human gut bacteria.</title>
        <authorList>
            <person name="Afrizal A."/>
        </authorList>
    </citation>
    <scope>NUCLEOTIDE SEQUENCE [LARGE SCALE GENOMIC DNA]</scope>
    <source>
        <strain evidence="6 7">CLA-AA-H270</strain>
    </source>
</reference>
<protein>
    <submittedName>
        <fullName evidence="6">Flp pilus assembly complex ATPase component TadA</fullName>
    </submittedName>
</protein>
<feature type="domain" description="Bacterial type II secretion system protein E" evidence="4">
    <location>
        <begin position="177"/>
        <end position="555"/>
    </location>
</feature>
<evidence type="ECO:0000259" key="5">
    <source>
        <dbReference type="Pfam" id="PF05157"/>
    </source>
</evidence>
<proteinExistence type="inferred from homology"/>
<dbReference type="RefSeq" id="WP_227600260.1">
    <property type="nucleotide sequence ID" value="NZ_JAJEPX010000006.1"/>
</dbReference>